<protein>
    <submittedName>
        <fullName evidence="2">Uncharacterized protein</fullName>
    </submittedName>
</protein>
<evidence type="ECO:0000256" key="1">
    <source>
        <dbReference type="SAM" id="Phobius"/>
    </source>
</evidence>
<dbReference type="STRING" id="1524254.PHACT_03215"/>
<reference evidence="3" key="1">
    <citation type="submission" date="2016-07" db="EMBL/GenBank/DDBJ databases">
        <authorList>
            <person name="Florea S."/>
            <person name="Webb J.S."/>
            <person name="Jaromczyk J."/>
            <person name="Schardl C.L."/>
        </authorList>
    </citation>
    <scope>NUCLEOTIDE SEQUENCE [LARGE SCALE GENOMIC DNA]</scope>
    <source>
        <strain evidence="3">KCTC 42131</strain>
    </source>
</reference>
<keyword evidence="1" id="KW-0472">Membrane</keyword>
<gene>
    <name evidence="2" type="ORF">PHACT_03215</name>
</gene>
<name>A0A1E8CIN6_9GAMM</name>
<dbReference type="OrthoDB" id="5298497at2"/>
<dbReference type="AlphaFoldDB" id="A0A1E8CIN6"/>
<dbReference type="PANTHER" id="PTHR34351">
    <property type="entry name" value="SLR1927 PROTEIN-RELATED"/>
    <property type="match status" value="1"/>
</dbReference>
<organism evidence="2 3">
    <name type="scientific">Pseudohongiella acticola</name>
    <dbReference type="NCBI Taxonomy" id="1524254"/>
    <lineage>
        <taxon>Bacteria</taxon>
        <taxon>Pseudomonadati</taxon>
        <taxon>Pseudomonadota</taxon>
        <taxon>Gammaproteobacteria</taxon>
        <taxon>Pseudomonadales</taxon>
        <taxon>Pseudohongiellaceae</taxon>
        <taxon>Pseudohongiella</taxon>
    </lineage>
</organism>
<dbReference type="Proteomes" id="UP000175669">
    <property type="component" value="Unassembled WGS sequence"/>
</dbReference>
<sequence>MGAGIGQRTERVIAAWQWLLHRLPVQAFRKRQARWLARRVPPGNKLRLSQRIIFILPTMRGVMFGFGAIIVMIIAVAERNLVALLLGTLFLSLFLLSLILCYRNLSGLLLSAADLQLFPPRQRVFKGDVADFRIALTAAGGRRSHQDLWLGFGDDSMMRLSIGAGASTTITLSTQAAQRGVLSAPRLMLRTQYPVGLWRAWSRPDLAMRVLVYPQPFTCTLPAIASRTVSRQPGEQQASCRSGMDDFLGLRSYQAGDSRRHIAWQAMAKGQGLRTKQFVSEGDQTISLRWSMFQGHDPETILAFLSYQVLHLSRRQHSIELRLPANVKVAAGQGEAHKHQLLQALALWEPPV</sequence>
<feature type="transmembrane region" description="Helical" evidence="1">
    <location>
        <begin position="52"/>
        <end position="75"/>
    </location>
</feature>
<keyword evidence="3" id="KW-1185">Reference proteome</keyword>
<comment type="caution">
    <text evidence="2">The sequence shown here is derived from an EMBL/GenBank/DDBJ whole genome shotgun (WGS) entry which is preliminary data.</text>
</comment>
<keyword evidence="1" id="KW-0812">Transmembrane</keyword>
<dbReference type="RefSeq" id="WP_070115887.1">
    <property type="nucleotide sequence ID" value="NZ_MASR01000001.1"/>
</dbReference>
<feature type="transmembrane region" description="Helical" evidence="1">
    <location>
        <begin position="81"/>
        <end position="102"/>
    </location>
</feature>
<evidence type="ECO:0000313" key="2">
    <source>
        <dbReference type="EMBL" id="OFE12264.1"/>
    </source>
</evidence>
<accession>A0A1E8CIN6</accession>
<dbReference type="EMBL" id="MASR01000001">
    <property type="protein sequence ID" value="OFE12264.1"/>
    <property type="molecule type" value="Genomic_DNA"/>
</dbReference>
<dbReference type="PANTHER" id="PTHR34351:SF1">
    <property type="entry name" value="SLR1927 PROTEIN"/>
    <property type="match status" value="1"/>
</dbReference>
<proteinExistence type="predicted"/>
<evidence type="ECO:0000313" key="3">
    <source>
        <dbReference type="Proteomes" id="UP000175669"/>
    </source>
</evidence>
<keyword evidence="1" id="KW-1133">Transmembrane helix</keyword>